<protein>
    <recommendedName>
        <fullName evidence="2">Flagellar motor switch protein FliN-like C-terminal domain-containing protein</fullName>
    </recommendedName>
</protein>
<dbReference type="OrthoDB" id="7824563at2"/>
<dbReference type="Pfam" id="PF01052">
    <property type="entry name" value="FliMN_C"/>
    <property type="match status" value="1"/>
</dbReference>
<dbReference type="AlphaFoldDB" id="A0A844HJ85"/>
<name>A0A844HJ85_9RHOB</name>
<comment type="caution">
    <text evidence="3">The sequence shown here is derived from an EMBL/GenBank/DDBJ whole genome shotgun (WGS) entry which is preliminary data.</text>
</comment>
<proteinExistence type="predicted"/>
<evidence type="ECO:0000259" key="2">
    <source>
        <dbReference type="Pfam" id="PF01052"/>
    </source>
</evidence>
<dbReference type="InterPro" id="IPR001543">
    <property type="entry name" value="FliN-like_C"/>
</dbReference>
<dbReference type="InterPro" id="IPR036429">
    <property type="entry name" value="SpoA-like_sf"/>
</dbReference>
<feature type="region of interest" description="Disordered" evidence="1">
    <location>
        <begin position="342"/>
        <end position="373"/>
    </location>
</feature>
<keyword evidence="4" id="KW-1185">Reference proteome</keyword>
<feature type="domain" description="Flagellar motor switch protein FliN-like C-terminal" evidence="2">
    <location>
        <begin position="247"/>
        <end position="314"/>
    </location>
</feature>
<accession>A0A844HJ85</accession>
<reference evidence="3 4" key="1">
    <citation type="submission" date="2019-11" db="EMBL/GenBank/DDBJ databases">
        <authorList>
            <person name="Dong K."/>
        </authorList>
    </citation>
    <scope>NUCLEOTIDE SEQUENCE [LARGE SCALE GENOMIC DNA]</scope>
    <source>
        <strain evidence="3 4">NBRC 112902</strain>
    </source>
</reference>
<evidence type="ECO:0000256" key="1">
    <source>
        <dbReference type="SAM" id="MobiDB-lite"/>
    </source>
</evidence>
<dbReference type="EMBL" id="WMIG01000001">
    <property type="protein sequence ID" value="MTH57861.1"/>
    <property type="molecule type" value="Genomic_DNA"/>
</dbReference>
<evidence type="ECO:0000313" key="4">
    <source>
        <dbReference type="Proteomes" id="UP000449846"/>
    </source>
</evidence>
<dbReference type="Proteomes" id="UP000449846">
    <property type="component" value="Unassembled WGS sequence"/>
</dbReference>
<gene>
    <name evidence="3" type="ORF">GL300_01415</name>
</gene>
<dbReference type="SUPFAM" id="SSF101801">
    <property type="entry name" value="Surface presentation of antigens (SPOA)"/>
    <property type="match status" value="1"/>
</dbReference>
<evidence type="ECO:0000313" key="3">
    <source>
        <dbReference type="EMBL" id="MTH57861.1"/>
    </source>
</evidence>
<organism evidence="3 4">
    <name type="scientific">Paracoccus litorisediminis</name>
    <dbReference type="NCBI Taxonomy" id="2006130"/>
    <lineage>
        <taxon>Bacteria</taxon>
        <taxon>Pseudomonadati</taxon>
        <taxon>Pseudomonadota</taxon>
        <taxon>Alphaproteobacteria</taxon>
        <taxon>Rhodobacterales</taxon>
        <taxon>Paracoccaceae</taxon>
        <taxon>Paracoccus</taxon>
    </lineage>
</organism>
<dbReference type="Gene3D" id="2.30.330.10">
    <property type="entry name" value="SpoA-like"/>
    <property type="match status" value="1"/>
</dbReference>
<sequence length="373" mass="40165">MQGMDRETMAETPIPGGTVLRGLIARRDETRAPEVTAIQRLSEKDHERAVATALGRAAERTQSLPVYVERVRFSSMTVAEMPEYLPERALLAIAEDNRGKIGFVALCQNLLASMVEMQALGRVTPRPAQPRRPTRTDAAISAEFVNALLDELGRELAAHPGLPRFGSFRYVAYLDDPRPLSLMLEDGAMARLSLDFRIGTGGKRDGAILIGLPEMHVRTEMPPSALLPVASSPAPPPETIEPTLAEAVREAPVTLSGVLCRRTMTLRALRGLQAGGLIPLPGNALDDVRVETMAGQLLARGRLGENEGFHAIKLRPAGIDTPEGDTAREPLSAAGFSGIELGAPPIDLDMPDPFRNPDRNDLPPALPLRAAEG</sequence>